<protein>
    <submittedName>
        <fullName evidence="4">SDR family oxidoreductase</fullName>
    </submittedName>
</protein>
<proteinExistence type="inferred from homology"/>
<name>A0A418WSZ9_9PROT</name>
<comment type="similarity">
    <text evidence="1">Belongs to the short-chain dehydrogenases/reductases (SDR) family.</text>
</comment>
<sequence>MTGTFRIPSGEVELAARVRGEAGRPTVVLLHGYPDDSTVWDGVAQDLAQDHRVVTYDVRGAGASTAPASGRDYRLDQLMGDLAAVLDATVPGAKVHLVGHDWGSIQGWEALVDLRLKNRILSYTSMSGPSLDLAGLWLRDRLKAGALLPLLGQLVRSWYVMLFHLPFLAPLLWRMGLAKAWPRLLRRSEGVKVAPRPTQLADSINGINLYRANFHRHVGKPGRFQIDLPVQVLVALRDRFVSPRLYEGLVKYVPKLARHDLAISHWVPLSQPALVAGHVRRMVAEVDSGIESAVTRRARQRATNTGKRPFAGQQILVTGAGGGIGRATALAFAQKGADVIAVDINEAAAEHTAVLARQEGLQAQARRADVTDAAAMEALAQWVDEACGPVDIVVNNAGIGMAGGFLETSVADWQKILGVNLWGVIHGARLFGQRMAQDRRQGHIVNVASAAAFMPSRSFAAYATTKSAVLMMTNCLRAELAGSGIGVTAVCPGFVETGIAQATVYVGVSADEQARRRDKAAVMYHRRGFTPEQVAKSIVKAVARDRAVALVGAEAVIGSALSRLSPGLVRRIARIELAPK</sequence>
<dbReference type="AlphaFoldDB" id="A0A418WSZ9"/>
<dbReference type="Proteomes" id="UP000284605">
    <property type="component" value="Unassembled WGS sequence"/>
</dbReference>
<keyword evidence="2" id="KW-0560">Oxidoreductase</keyword>
<dbReference type="RefSeq" id="WP_119775363.1">
    <property type="nucleotide sequence ID" value="NZ_QYUK01000008.1"/>
</dbReference>
<dbReference type="Pfam" id="PF00561">
    <property type="entry name" value="Abhydrolase_1"/>
    <property type="match status" value="1"/>
</dbReference>
<dbReference type="CDD" id="cd05233">
    <property type="entry name" value="SDR_c"/>
    <property type="match status" value="1"/>
</dbReference>
<dbReference type="PROSITE" id="PS00061">
    <property type="entry name" value="ADH_SHORT"/>
    <property type="match status" value="1"/>
</dbReference>
<feature type="domain" description="Ketoreductase" evidence="3">
    <location>
        <begin position="313"/>
        <end position="498"/>
    </location>
</feature>
<organism evidence="4 5">
    <name type="scientific">Oleomonas cavernae</name>
    <dbReference type="NCBI Taxonomy" id="2320859"/>
    <lineage>
        <taxon>Bacteria</taxon>
        <taxon>Pseudomonadati</taxon>
        <taxon>Pseudomonadota</taxon>
        <taxon>Alphaproteobacteria</taxon>
        <taxon>Acetobacterales</taxon>
        <taxon>Acetobacteraceae</taxon>
        <taxon>Oleomonas</taxon>
    </lineage>
</organism>
<comment type="caution">
    <text evidence="4">The sequence shown here is derived from an EMBL/GenBank/DDBJ whole genome shotgun (WGS) entry which is preliminary data.</text>
</comment>
<dbReference type="InterPro" id="IPR000073">
    <property type="entry name" value="AB_hydrolase_1"/>
</dbReference>
<dbReference type="Pfam" id="PF00106">
    <property type="entry name" value="adh_short"/>
    <property type="match status" value="1"/>
</dbReference>
<evidence type="ECO:0000256" key="1">
    <source>
        <dbReference type="ARBA" id="ARBA00006484"/>
    </source>
</evidence>
<dbReference type="Gene3D" id="3.40.50.1820">
    <property type="entry name" value="alpha/beta hydrolase"/>
    <property type="match status" value="1"/>
</dbReference>
<dbReference type="InterPro" id="IPR020904">
    <property type="entry name" value="Sc_DH/Rdtase_CS"/>
</dbReference>
<dbReference type="SUPFAM" id="SSF53474">
    <property type="entry name" value="alpha/beta-Hydrolases"/>
    <property type="match status" value="1"/>
</dbReference>
<evidence type="ECO:0000259" key="3">
    <source>
        <dbReference type="SMART" id="SM00822"/>
    </source>
</evidence>
<dbReference type="OrthoDB" id="9812774at2"/>
<dbReference type="SMART" id="SM00822">
    <property type="entry name" value="PKS_KR"/>
    <property type="match status" value="1"/>
</dbReference>
<gene>
    <name evidence="4" type="ORF">D3874_00640</name>
</gene>
<dbReference type="Gene3D" id="3.40.50.720">
    <property type="entry name" value="NAD(P)-binding Rossmann-like Domain"/>
    <property type="match status" value="1"/>
</dbReference>
<dbReference type="PANTHER" id="PTHR43391">
    <property type="entry name" value="RETINOL DEHYDROGENASE-RELATED"/>
    <property type="match status" value="1"/>
</dbReference>
<reference evidence="4 5" key="1">
    <citation type="submission" date="2018-09" db="EMBL/GenBank/DDBJ databases">
        <authorList>
            <person name="Zhu H."/>
        </authorList>
    </citation>
    <scope>NUCLEOTIDE SEQUENCE [LARGE SCALE GENOMIC DNA]</scope>
    <source>
        <strain evidence="4 5">K1W22B-8</strain>
    </source>
</reference>
<dbReference type="PRINTS" id="PR00080">
    <property type="entry name" value="SDRFAMILY"/>
</dbReference>
<dbReference type="SUPFAM" id="SSF51735">
    <property type="entry name" value="NAD(P)-binding Rossmann-fold domains"/>
    <property type="match status" value="1"/>
</dbReference>
<dbReference type="InterPro" id="IPR002347">
    <property type="entry name" value="SDR_fam"/>
</dbReference>
<evidence type="ECO:0000313" key="4">
    <source>
        <dbReference type="EMBL" id="RJF94393.1"/>
    </source>
</evidence>
<evidence type="ECO:0000313" key="5">
    <source>
        <dbReference type="Proteomes" id="UP000284605"/>
    </source>
</evidence>
<dbReference type="EMBL" id="QYUK01000008">
    <property type="protein sequence ID" value="RJF94393.1"/>
    <property type="molecule type" value="Genomic_DNA"/>
</dbReference>
<dbReference type="PRINTS" id="PR00081">
    <property type="entry name" value="GDHRDH"/>
</dbReference>
<dbReference type="InterPro" id="IPR029058">
    <property type="entry name" value="AB_hydrolase_fold"/>
</dbReference>
<dbReference type="GO" id="GO:0016491">
    <property type="term" value="F:oxidoreductase activity"/>
    <property type="evidence" value="ECO:0007669"/>
    <property type="project" value="UniProtKB-KW"/>
</dbReference>
<evidence type="ECO:0000256" key="2">
    <source>
        <dbReference type="ARBA" id="ARBA00023002"/>
    </source>
</evidence>
<dbReference type="InterPro" id="IPR057326">
    <property type="entry name" value="KR_dom"/>
</dbReference>
<dbReference type="InterPro" id="IPR036291">
    <property type="entry name" value="NAD(P)-bd_dom_sf"/>
</dbReference>
<dbReference type="FunFam" id="3.40.50.720:FF:000084">
    <property type="entry name" value="Short-chain dehydrogenase reductase"/>
    <property type="match status" value="1"/>
</dbReference>
<keyword evidence="5" id="KW-1185">Reference proteome</keyword>
<dbReference type="PANTHER" id="PTHR43391:SF12">
    <property type="entry name" value="OXIDOREDUCTASE EPHD-RELATED"/>
    <property type="match status" value="1"/>
</dbReference>
<dbReference type="NCBIfam" id="NF004514">
    <property type="entry name" value="PRK05855.1"/>
    <property type="match status" value="1"/>
</dbReference>
<accession>A0A418WSZ9</accession>